<keyword evidence="4" id="KW-1185">Reference proteome</keyword>
<dbReference type="EMBL" id="JADEYS010000021">
    <property type="protein sequence ID" value="MBE9399065.1"/>
    <property type="molecule type" value="Genomic_DNA"/>
</dbReference>
<dbReference type="RefSeq" id="WP_193954754.1">
    <property type="nucleotide sequence ID" value="NZ_JADEYS010000021.1"/>
</dbReference>
<name>A0A8J7K6U5_9GAMM</name>
<dbReference type="AlphaFoldDB" id="A0A8J7K6U5"/>
<organism evidence="3 4">
    <name type="scientific">Pontibacterium sinense</name>
    <dbReference type="NCBI Taxonomy" id="2781979"/>
    <lineage>
        <taxon>Bacteria</taxon>
        <taxon>Pseudomonadati</taxon>
        <taxon>Pseudomonadota</taxon>
        <taxon>Gammaproteobacteria</taxon>
        <taxon>Oceanospirillales</taxon>
        <taxon>Oceanospirillaceae</taxon>
        <taxon>Pontibacterium</taxon>
    </lineage>
</organism>
<feature type="coiled-coil region" evidence="1">
    <location>
        <begin position="91"/>
        <end position="118"/>
    </location>
</feature>
<proteinExistence type="predicted"/>
<evidence type="ECO:0000256" key="1">
    <source>
        <dbReference type="SAM" id="Coils"/>
    </source>
</evidence>
<gene>
    <name evidence="3" type="ORF">IOQ59_17535</name>
</gene>
<comment type="caution">
    <text evidence="3">The sequence shown here is derived from an EMBL/GenBank/DDBJ whole genome shotgun (WGS) entry which is preliminary data.</text>
</comment>
<protein>
    <submittedName>
        <fullName evidence="3">Hemerythrin domain-containing protein</fullName>
    </submittedName>
</protein>
<dbReference type="Proteomes" id="UP000640333">
    <property type="component" value="Unassembled WGS sequence"/>
</dbReference>
<dbReference type="InterPro" id="IPR012312">
    <property type="entry name" value="Hemerythrin-like"/>
</dbReference>
<evidence type="ECO:0000313" key="3">
    <source>
        <dbReference type="EMBL" id="MBE9399065.1"/>
    </source>
</evidence>
<evidence type="ECO:0000313" key="4">
    <source>
        <dbReference type="Proteomes" id="UP000640333"/>
    </source>
</evidence>
<feature type="domain" description="Hemerythrin-like" evidence="2">
    <location>
        <begin position="17"/>
        <end position="156"/>
    </location>
</feature>
<keyword evidence="1" id="KW-0175">Coiled coil</keyword>
<dbReference type="Pfam" id="PF01814">
    <property type="entry name" value="Hemerythrin"/>
    <property type="match status" value="1"/>
</dbReference>
<evidence type="ECO:0000259" key="2">
    <source>
        <dbReference type="Pfam" id="PF01814"/>
    </source>
</evidence>
<sequence length="186" mass="20646">MTTEPNSASAGSNEDPLTDFSNCHVGIIKNFERLRTLSLTEIESPVQDDVKASAKKLYAFFRDVVLEHHSEEEQELFAEVKDSARKGGDDAAKALGMIDQLVREHRSLEAQWKAIESDIKQLSKGKLASLDQEAAGKLADDYLAHANFEEQEFLPLSAKLLGERGLSSLGLSLHMRHTHVSIPNYI</sequence>
<accession>A0A8J7K6U5</accession>
<dbReference type="Gene3D" id="1.20.120.520">
    <property type="entry name" value="nmb1532 protein domain like"/>
    <property type="match status" value="1"/>
</dbReference>
<reference evidence="3" key="1">
    <citation type="submission" date="2020-10" db="EMBL/GenBank/DDBJ databases">
        <title>Bacterium isolated from coastal waters sediment.</title>
        <authorList>
            <person name="Chen R.-J."/>
            <person name="Lu D.-C."/>
            <person name="Zhu K.-L."/>
            <person name="Du Z.-J."/>
        </authorList>
    </citation>
    <scope>NUCLEOTIDE SEQUENCE</scope>
    <source>
        <strain evidence="3">N1Y112</strain>
    </source>
</reference>